<gene>
    <name evidence="1" type="ORF">QF206_02175</name>
</gene>
<comment type="caution">
    <text evidence="1">The sequence shown here is derived from an EMBL/GenBank/DDBJ whole genome shotgun (WGS) entry which is preliminary data.</text>
</comment>
<dbReference type="Pfam" id="PF13279">
    <property type="entry name" value="4HBT_2"/>
    <property type="match status" value="1"/>
</dbReference>
<evidence type="ECO:0000313" key="1">
    <source>
        <dbReference type="EMBL" id="MDI2097775.1"/>
    </source>
</evidence>
<dbReference type="Gene3D" id="3.10.129.10">
    <property type="entry name" value="Hotdog Thioesterase"/>
    <property type="match status" value="1"/>
</dbReference>
<dbReference type="InterPro" id="IPR050563">
    <property type="entry name" value="4-hydroxybenzoyl-CoA_TE"/>
</dbReference>
<name>A0AAW6T1S2_9MICO</name>
<dbReference type="EC" id="3.1.2.-" evidence="1"/>
<dbReference type="PANTHER" id="PTHR31793:SF24">
    <property type="entry name" value="LONG-CHAIN ACYL-COA THIOESTERASE FADM"/>
    <property type="match status" value="1"/>
</dbReference>
<dbReference type="EMBL" id="JASATX010000001">
    <property type="protein sequence ID" value="MDI2097775.1"/>
    <property type="molecule type" value="Genomic_DNA"/>
</dbReference>
<dbReference type="CDD" id="cd00586">
    <property type="entry name" value="4HBT"/>
    <property type="match status" value="1"/>
</dbReference>
<dbReference type="PANTHER" id="PTHR31793">
    <property type="entry name" value="4-HYDROXYBENZOYL-COA THIOESTERASE FAMILY MEMBER"/>
    <property type="match status" value="1"/>
</dbReference>
<dbReference type="SUPFAM" id="SSF54637">
    <property type="entry name" value="Thioesterase/thiol ester dehydrase-isomerase"/>
    <property type="match status" value="1"/>
</dbReference>
<keyword evidence="2" id="KW-1185">Reference proteome</keyword>
<dbReference type="AlphaFoldDB" id="A0AAW6T1S2"/>
<dbReference type="Proteomes" id="UP001321506">
    <property type="component" value="Unassembled WGS sequence"/>
</dbReference>
<accession>A0AAW6T1S2</accession>
<keyword evidence="1" id="KW-0378">Hydrolase</keyword>
<dbReference type="InterPro" id="IPR029069">
    <property type="entry name" value="HotDog_dom_sf"/>
</dbReference>
<proteinExistence type="predicted"/>
<protein>
    <submittedName>
        <fullName evidence="1">Thioesterase family protein</fullName>
        <ecNumber evidence="1">3.1.2.-</ecNumber>
    </submittedName>
</protein>
<evidence type="ECO:0000313" key="2">
    <source>
        <dbReference type="Proteomes" id="UP001321506"/>
    </source>
</evidence>
<reference evidence="1 2" key="1">
    <citation type="submission" date="2023-04" db="EMBL/GenBank/DDBJ databases">
        <title>Klugiella caeni sp. nov. isolated from the sludge of biochemical tank.</title>
        <authorList>
            <person name="Geng K."/>
        </authorList>
    </citation>
    <scope>NUCLEOTIDE SEQUENCE [LARGE SCALE GENOMIC DNA]</scope>
    <source>
        <strain evidence="1 2">YN-L-19</strain>
    </source>
</reference>
<organism evidence="1 2">
    <name type="scientific">Ruicaihuangia caeni</name>
    <dbReference type="NCBI Taxonomy" id="3042517"/>
    <lineage>
        <taxon>Bacteria</taxon>
        <taxon>Bacillati</taxon>
        <taxon>Actinomycetota</taxon>
        <taxon>Actinomycetes</taxon>
        <taxon>Micrococcales</taxon>
        <taxon>Microbacteriaceae</taxon>
        <taxon>Ruicaihuangia</taxon>
    </lineage>
</organism>
<dbReference type="GO" id="GO:0047617">
    <property type="term" value="F:fatty acyl-CoA hydrolase activity"/>
    <property type="evidence" value="ECO:0007669"/>
    <property type="project" value="TreeGrafter"/>
</dbReference>
<sequence>MTDPAGVPARADAAESARVRIPVQVRWGDLDPYNHVNNVALMRILEEARVRAFWAPAAADEPRLPTAVFQPGDDSQTFIASHRVEYLKPIDYQREPLDVQLWLQRIGGASFEIAYEVFSSAGLTTRASSTLVVVHGPTGRPRRLRDYERAAWEPYVGEPVAFSRA</sequence>
<dbReference type="RefSeq" id="WP_281487555.1">
    <property type="nucleotide sequence ID" value="NZ_JASATX010000001.1"/>
</dbReference>